<proteinExistence type="predicted"/>
<feature type="compositionally biased region" description="Low complexity" evidence="4">
    <location>
        <begin position="77"/>
        <end position="88"/>
    </location>
</feature>
<reference evidence="6" key="1">
    <citation type="submission" date="2022-11" db="UniProtKB">
        <authorList>
            <consortium name="WormBaseParasite"/>
        </authorList>
    </citation>
    <scope>IDENTIFICATION</scope>
</reference>
<dbReference type="WBParaSite" id="ACRNAN_scaffold9522.g23922.t1">
    <property type="protein sequence ID" value="ACRNAN_scaffold9522.g23922.t1"/>
    <property type="gene ID" value="ACRNAN_scaffold9522.g23922"/>
</dbReference>
<dbReference type="GO" id="GO:0071356">
    <property type="term" value="P:cellular response to tumor necrosis factor"/>
    <property type="evidence" value="ECO:0007669"/>
    <property type="project" value="TreeGrafter"/>
</dbReference>
<sequence length="495" mass="55437">MPTTYQPYSSSGTSSRYGMMAPQTVPQEPHDPMNYQNNGNYYYGSDYYPVMTPATMNPWLKYRDEHSNSSTPDTVHSDNGYGSSSSNSPQYQGAYVDQKIPREEMDRLLNVNKADNELPDAISDFILQYSRRYTDKQQQEAENGTTSRKSSTGSQSSHHLERPGSADSGCNSPLSAGSAPHSSPAHPSGGTSGPSTPTSDPRFQSRTDRTITGRPTNSTRHAKERFRQMINEEQMDEAWVWTCRFIQKFPGAICYQDNDRDSLLHIVTHHMDCAKVFTLVEQMLKTEYACSYKPFDMPNRMNETPLFLAVERRRPEVVDYLLEVGANPNMQTSRPERDGPLHYAASRGMTEIVQVLCSYSTTNLNLVNGMGLTPLLCAVKNHGVLDEATQCIIDNKAVIQALLKYGADPHITDITNGKTVIHYAVERMDPEVIELFKFNLFEDTMTSLVNKPDLCNETPIQTLTSLRNLDENIRSALCLRLVTCGANMNTTSPSN</sequence>
<evidence type="ECO:0000313" key="6">
    <source>
        <dbReference type="WBParaSite" id="ACRNAN_scaffold9522.g23922.t1"/>
    </source>
</evidence>
<keyword evidence="5" id="KW-1185">Reference proteome</keyword>
<dbReference type="PANTHER" id="PTHR46680:SF2">
    <property type="entry name" value="NF-KAPPA-B INHIBITOR ZETA"/>
    <property type="match status" value="1"/>
</dbReference>
<feature type="region of interest" description="Disordered" evidence="4">
    <location>
        <begin position="65"/>
        <end position="93"/>
    </location>
</feature>
<evidence type="ECO:0000256" key="3">
    <source>
        <dbReference type="PROSITE-ProRule" id="PRU00023"/>
    </source>
</evidence>
<name>A0A914EMK5_9BILA</name>
<dbReference type="Gene3D" id="1.25.40.20">
    <property type="entry name" value="Ankyrin repeat-containing domain"/>
    <property type="match status" value="1"/>
</dbReference>
<dbReference type="GO" id="GO:0051059">
    <property type="term" value="F:NF-kappaB binding"/>
    <property type="evidence" value="ECO:0007669"/>
    <property type="project" value="TreeGrafter"/>
</dbReference>
<feature type="compositionally biased region" description="Low complexity" evidence="4">
    <location>
        <begin position="145"/>
        <end position="157"/>
    </location>
</feature>
<dbReference type="AlphaFoldDB" id="A0A914EMK5"/>
<dbReference type="SUPFAM" id="SSF48403">
    <property type="entry name" value="Ankyrin repeat"/>
    <property type="match status" value="1"/>
</dbReference>
<evidence type="ECO:0000313" key="5">
    <source>
        <dbReference type="Proteomes" id="UP000887540"/>
    </source>
</evidence>
<feature type="region of interest" description="Disordered" evidence="4">
    <location>
        <begin position="134"/>
        <end position="223"/>
    </location>
</feature>
<evidence type="ECO:0000256" key="2">
    <source>
        <dbReference type="ARBA" id="ARBA00023043"/>
    </source>
</evidence>
<feature type="repeat" description="ANK" evidence="3">
    <location>
        <begin position="301"/>
        <end position="333"/>
    </location>
</feature>
<dbReference type="PANTHER" id="PTHR46680">
    <property type="entry name" value="NF-KAPPA-B INHIBITOR ALPHA"/>
    <property type="match status" value="1"/>
</dbReference>
<feature type="compositionally biased region" description="Low complexity" evidence="4">
    <location>
        <begin position="172"/>
        <end position="199"/>
    </location>
</feature>
<keyword evidence="1" id="KW-0677">Repeat</keyword>
<feature type="compositionally biased region" description="Polar residues" evidence="4">
    <location>
        <begin position="1"/>
        <end position="16"/>
    </location>
</feature>
<accession>A0A914EMK5</accession>
<dbReference type="GO" id="GO:0005829">
    <property type="term" value="C:cytosol"/>
    <property type="evidence" value="ECO:0007669"/>
    <property type="project" value="TreeGrafter"/>
</dbReference>
<protein>
    <submittedName>
        <fullName evidence="6">Uncharacterized protein</fullName>
    </submittedName>
</protein>
<dbReference type="InterPro" id="IPR002110">
    <property type="entry name" value="Ankyrin_rpt"/>
</dbReference>
<organism evidence="5 6">
    <name type="scientific">Acrobeloides nanus</name>
    <dbReference type="NCBI Taxonomy" id="290746"/>
    <lineage>
        <taxon>Eukaryota</taxon>
        <taxon>Metazoa</taxon>
        <taxon>Ecdysozoa</taxon>
        <taxon>Nematoda</taxon>
        <taxon>Chromadorea</taxon>
        <taxon>Rhabditida</taxon>
        <taxon>Tylenchina</taxon>
        <taxon>Cephalobomorpha</taxon>
        <taxon>Cephaloboidea</taxon>
        <taxon>Cephalobidae</taxon>
        <taxon>Acrobeloides</taxon>
    </lineage>
</organism>
<dbReference type="InterPro" id="IPR051070">
    <property type="entry name" value="NF-kappa-B_inhibitor"/>
</dbReference>
<dbReference type="PROSITE" id="PS50297">
    <property type="entry name" value="ANK_REP_REGION"/>
    <property type="match status" value="1"/>
</dbReference>
<feature type="region of interest" description="Disordered" evidence="4">
    <location>
        <begin position="1"/>
        <end position="33"/>
    </location>
</feature>
<dbReference type="InterPro" id="IPR036770">
    <property type="entry name" value="Ankyrin_rpt-contain_sf"/>
</dbReference>
<dbReference type="PROSITE" id="PS50088">
    <property type="entry name" value="ANK_REPEAT"/>
    <property type="match status" value="1"/>
</dbReference>
<evidence type="ECO:0000256" key="1">
    <source>
        <dbReference type="ARBA" id="ARBA00022737"/>
    </source>
</evidence>
<keyword evidence="2 3" id="KW-0040">ANK repeat</keyword>
<dbReference type="SMART" id="SM00248">
    <property type="entry name" value="ANK"/>
    <property type="match status" value="4"/>
</dbReference>
<dbReference type="Pfam" id="PF12796">
    <property type="entry name" value="Ank_2"/>
    <property type="match status" value="1"/>
</dbReference>
<evidence type="ECO:0000256" key="4">
    <source>
        <dbReference type="SAM" id="MobiDB-lite"/>
    </source>
</evidence>
<dbReference type="Proteomes" id="UP000887540">
    <property type="component" value="Unplaced"/>
</dbReference>